<dbReference type="Pfam" id="PF14392">
    <property type="entry name" value="zf-CCHC_4"/>
    <property type="match status" value="1"/>
</dbReference>
<dbReference type="PANTHER" id="PTHR31286">
    <property type="entry name" value="GLYCINE-RICH CELL WALL STRUCTURAL PROTEIN 1.8-LIKE"/>
    <property type="match status" value="1"/>
</dbReference>
<accession>A0A392M5D3</accession>
<sequence>MINLNPVTTKINPAHINIPRSFLYSENDIHDGISACNHSILGKIITDKPIHASSIQNGLENIWGAPQGLKIQELGGKLLQFFMTDPADKDRILQGNPWIFRNSWLVVKPWDRDTDLHDVDFDHVPIWIQLWGLPPHCKTKQMGERLGALMGKVEASEFYEYPGKQVIIKIKVAINIHNHITSRIHVGNPTDGTSWIDYRYEKLPQVCFKCGMIGHADKLCRKPDP</sequence>
<keyword evidence="1" id="KW-0862">Zinc</keyword>
<feature type="domain" description="CCHC-type" evidence="2">
    <location>
        <begin position="207"/>
        <end position="222"/>
    </location>
</feature>
<dbReference type="InterPro" id="IPR025836">
    <property type="entry name" value="Zn_knuckle_CX2CX4HX4C"/>
</dbReference>
<proteinExistence type="predicted"/>
<keyword evidence="1" id="KW-0479">Metal-binding</keyword>
<dbReference type="GO" id="GO:0003676">
    <property type="term" value="F:nucleic acid binding"/>
    <property type="evidence" value="ECO:0007669"/>
    <property type="project" value="InterPro"/>
</dbReference>
<name>A0A392M5D3_9FABA</name>
<dbReference type="PROSITE" id="PS50158">
    <property type="entry name" value="ZF_CCHC"/>
    <property type="match status" value="1"/>
</dbReference>
<dbReference type="InterPro" id="IPR025558">
    <property type="entry name" value="DUF4283"/>
</dbReference>
<keyword evidence="4" id="KW-1185">Reference proteome</keyword>
<dbReference type="InterPro" id="IPR040256">
    <property type="entry name" value="At4g02000-like"/>
</dbReference>
<protein>
    <recommendedName>
        <fullName evidence="2">CCHC-type domain-containing protein</fullName>
    </recommendedName>
</protein>
<evidence type="ECO:0000313" key="3">
    <source>
        <dbReference type="EMBL" id="MCH81958.1"/>
    </source>
</evidence>
<dbReference type="Pfam" id="PF14111">
    <property type="entry name" value="DUF4283"/>
    <property type="match status" value="1"/>
</dbReference>
<gene>
    <name evidence="3" type="ORF">A2U01_0002752</name>
</gene>
<organism evidence="3 4">
    <name type="scientific">Trifolium medium</name>
    <dbReference type="NCBI Taxonomy" id="97028"/>
    <lineage>
        <taxon>Eukaryota</taxon>
        <taxon>Viridiplantae</taxon>
        <taxon>Streptophyta</taxon>
        <taxon>Embryophyta</taxon>
        <taxon>Tracheophyta</taxon>
        <taxon>Spermatophyta</taxon>
        <taxon>Magnoliopsida</taxon>
        <taxon>eudicotyledons</taxon>
        <taxon>Gunneridae</taxon>
        <taxon>Pentapetalae</taxon>
        <taxon>rosids</taxon>
        <taxon>fabids</taxon>
        <taxon>Fabales</taxon>
        <taxon>Fabaceae</taxon>
        <taxon>Papilionoideae</taxon>
        <taxon>50 kb inversion clade</taxon>
        <taxon>NPAAA clade</taxon>
        <taxon>Hologalegina</taxon>
        <taxon>IRL clade</taxon>
        <taxon>Trifolieae</taxon>
        <taxon>Trifolium</taxon>
    </lineage>
</organism>
<evidence type="ECO:0000313" key="4">
    <source>
        <dbReference type="Proteomes" id="UP000265520"/>
    </source>
</evidence>
<dbReference type="EMBL" id="LXQA010003014">
    <property type="protein sequence ID" value="MCH81958.1"/>
    <property type="molecule type" value="Genomic_DNA"/>
</dbReference>
<comment type="caution">
    <text evidence="3">The sequence shown here is derived from an EMBL/GenBank/DDBJ whole genome shotgun (WGS) entry which is preliminary data.</text>
</comment>
<keyword evidence="1" id="KW-0863">Zinc-finger</keyword>
<dbReference type="AlphaFoldDB" id="A0A392M5D3"/>
<dbReference type="InterPro" id="IPR001878">
    <property type="entry name" value="Znf_CCHC"/>
</dbReference>
<evidence type="ECO:0000256" key="1">
    <source>
        <dbReference type="PROSITE-ProRule" id="PRU00047"/>
    </source>
</evidence>
<reference evidence="3 4" key="1">
    <citation type="journal article" date="2018" name="Front. Plant Sci.">
        <title>Red Clover (Trifolium pratense) and Zigzag Clover (T. medium) - A Picture of Genomic Similarities and Differences.</title>
        <authorList>
            <person name="Dluhosova J."/>
            <person name="Istvanek J."/>
            <person name="Nedelnik J."/>
            <person name="Repkova J."/>
        </authorList>
    </citation>
    <scope>NUCLEOTIDE SEQUENCE [LARGE SCALE GENOMIC DNA]</scope>
    <source>
        <strain evidence="4">cv. 10/8</strain>
        <tissue evidence="3">Leaf</tissue>
    </source>
</reference>
<dbReference type="Proteomes" id="UP000265520">
    <property type="component" value="Unassembled WGS sequence"/>
</dbReference>
<evidence type="ECO:0000259" key="2">
    <source>
        <dbReference type="PROSITE" id="PS50158"/>
    </source>
</evidence>
<dbReference type="GO" id="GO:0008270">
    <property type="term" value="F:zinc ion binding"/>
    <property type="evidence" value="ECO:0007669"/>
    <property type="project" value="UniProtKB-KW"/>
</dbReference>
<dbReference type="PANTHER" id="PTHR31286:SF178">
    <property type="entry name" value="DUF4283 DOMAIN-CONTAINING PROTEIN"/>
    <property type="match status" value="1"/>
</dbReference>